<evidence type="ECO:0000313" key="1">
    <source>
        <dbReference type="EMBL" id="MDB7085852.1"/>
    </source>
</evidence>
<dbReference type="SUPFAM" id="SSF47413">
    <property type="entry name" value="lambda repressor-like DNA-binding domains"/>
    <property type="match status" value="1"/>
</dbReference>
<reference evidence="1" key="2">
    <citation type="submission" date="2023-01" db="EMBL/GenBank/DDBJ databases">
        <title>Human gut microbiome strain richness.</title>
        <authorList>
            <person name="Chen-Liaw A."/>
        </authorList>
    </citation>
    <scope>NUCLEOTIDE SEQUENCE</scope>
    <source>
        <strain evidence="1">1001217st2_G6_1001217B_191108</strain>
    </source>
</reference>
<dbReference type="GO" id="GO:0003677">
    <property type="term" value="F:DNA binding"/>
    <property type="evidence" value="ECO:0007669"/>
    <property type="project" value="InterPro"/>
</dbReference>
<evidence type="ECO:0000313" key="2">
    <source>
        <dbReference type="EMBL" id="RGD74876.1"/>
    </source>
</evidence>
<dbReference type="RefSeq" id="WP_008791056.1">
    <property type="nucleotide sequence ID" value="NZ_AP031443.1"/>
</dbReference>
<dbReference type="Proteomes" id="UP000261032">
    <property type="component" value="Unassembled WGS sequence"/>
</dbReference>
<comment type="caution">
    <text evidence="2">The sequence shown here is derived from an EMBL/GenBank/DDBJ whole genome shotgun (WGS) entry which is preliminary data.</text>
</comment>
<dbReference type="AlphaFoldDB" id="A0A3E3E0L9"/>
<organism evidence="2 3">
    <name type="scientific">Thomasclavelia ramosa</name>
    <dbReference type="NCBI Taxonomy" id="1547"/>
    <lineage>
        <taxon>Bacteria</taxon>
        <taxon>Bacillati</taxon>
        <taxon>Bacillota</taxon>
        <taxon>Erysipelotrichia</taxon>
        <taxon>Erysipelotrichales</taxon>
        <taxon>Coprobacillaceae</taxon>
        <taxon>Thomasclavelia</taxon>
    </lineage>
</organism>
<evidence type="ECO:0000313" key="3">
    <source>
        <dbReference type="Proteomes" id="UP000261032"/>
    </source>
</evidence>
<protein>
    <submittedName>
        <fullName evidence="2">Transcriptional regulator</fullName>
    </submittedName>
</protein>
<dbReference type="Proteomes" id="UP001211987">
    <property type="component" value="Unassembled WGS sequence"/>
</dbReference>
<sequence length="105" mass="12467">MIVDTKKSDTVEENNRRAERLFELMKVNLIPWIRDLLKENEMQPSDIEKMFDKKKRMISNAMRGDYQPSIQFYIKMGIVLDKSPGEVLDSVILYEQKNNIKKKKT</sequence>
<accession>A0A3E3E0L9</accession>
<gene>
    <name evidence="2" type="ORF">DXB93_19520</name>
    <name evidence="1" type="ORF">PM738_18890</name>
</gene>
<proteinExistence type="predicted"/>
<name>A0A3E3E0L9_9FIRM</name>
<dbReference type="EMBL" id="QUSL01000099">
    <property type="protein sequence ID" value="RGD74876.1"/>
    <property type="molecule type" value="Genomic_DNA"/>
</dbReference>
<dbReference type="EMBL" id="JAQLKE010000058">
    <property type="protein sequence ID" value="MDB7085852.1"/>
    <property type="molecule type" value="Genomic_DNA"/>
</dbReference>
<reference evidence="2 3" key="1">
    <citation type="submission" date="2018-08" db="EMBL/GenBank/DDBJ databases">
        <title>A genome reference for cultivated species of the human gut microbiota.</title>
        <authorList>
            <person name="Zou Y."/>
            <person name="Xue W."/>
            <person name="Luo G."/>
        </authorList>
    </citation>
    <scope>NUCLEOTIDE SEQUENCE [LARGE SCALE GENOMIC DNA]</scope>
    <source>
        <strain evidence="2 3">OM06-4</strain>
    </source>
</reference>
<dbReference type="InterPro" id="IPR010982">
    <property type="entry name" value="Lambda_DNA-bd_dom_sf"/>
</dbReference>